<dbReference type="AlphaFoldDB" id="A0A7C9FEE1"/>
<comment type="caution">
    <text evidence="2">The sequence shown here is derived from an EMBL/GenBank/DDBJ whole genome shotgun (WGS) entry which is preliminary data.</text>
</comment>
<dbReference type="RefSeq" id="WP_152762591.1">
    <property type="nucleotide sequence ID" value="NZ_WHLY01000002.1"/>
</dbReference>
<evidence type="ECO:0000313" key="3">
    <source>
        <dbReference type="Proteomes" id="UP000479293"/>
    </source>
</evidence>
<evidence type="ECO:0000256" key="1">
    <source>
        <dbReference type="SAM" id="Phobius"/>
    </source>
</evidence>
<reference evidence="2 3" key="1">
    <citation type="submission" date="2019-10" db="EMBL/GenBank/DDBJ databases">
        <title>Draft Genome Sequence of Cytophagaceae sp. SJW1-29.</title>
        <authorList>
            <person name="Choi A."/>
        </authorList>
    </citation>
    <scope>NUCLEOTIDE SEQUENCE [LARGE SCALE GENOMIC DNA]</scope>
    <source>
        <strain evidence="2 3">SJW1-29</strain>
    </source>
</reference>
<keyword evidence="1" id="KW-0812">Transmembrane</keyword>
<gene>
    <name evidence="2" type="ORF">GBK04_19585</name>
</gene>
<organism evidence="2 3">
    <name type="scientific">Salmonirosea aquatica</name>
    <dbReference type="NCBI Taxonomy" id="2654236"/>
    <lineage>
        <taxon>Bacteria</taxon>
        <taxon>Pseudomonadati</taxon>
        <taxon>Bacteroidota</taxon>
        <taxon>Cytophagia</taxon>
        <taxon>Cytophagales</taxon>
        <taxon>Spirosomataceae</taxon>
        <taxon>Salmonirosea</taxon>
    </lineage>
</organism>
<keyword evidence="1" id="KW-0472">Membrane</keyword>
<dbReference type="EMBL" id="WHLY01000002">
    <property type="protein sequence ID" value="MPR35490.1"/>
    <property type="molecule type" value="Genomic_DNA"/>
</dbReference>
<dbReference type="InterPro" id="IPR025495">
    <property type="entry name" value="DUF4386"/>
</dbReference>
<name>A0A7C9FEE1_9BACT</name>
<proteinExistence type="predicted"/>
<accession>A0A7C9FEE1</accession>
<feature type="transmembrane region" description="Helical" evidence="1">
    <location>
        <begin position="87"/>
        <end position="106"/>
    </location>
</feature>
<protein>
    <submittedName>
        <fullName evidence="2">DUF4386 family protein</fullName>
    </submittedName>
</protein>
<feature type="transmembrane region" description="Helical" evidence="1">
    <location>
        <begin position="51"/>
        <end position="75"/>
    </location>
</feature>
<keyword evidence="1" id="KW-1133">Transmembrane helix</keyword>
<dbReference type="Proteomes" id="UP000479293">
    <property type="component" value="Unassembled WGS sequence"/>
</dbReference>
<sequence>MTSRNRTARLAGLLYLTLLIFGILSIVYIPSQLIVWEDGTKTVKNIKEFEILFRVGIASGIIAFLAFMFLSLLLYKLLHKVNETQARLMVLFVLISIPISFVNMLHRFSVLSLVSKPAYLQGYDSIVLHDQVMLQLEYFNNGVQISYIFTGLWLFPFGYLVYKSEFLPKVIGILLIISGTSYLVDFFGKLLFLNYQNTIIPIIVGIPGSIGEFAVCLWLLIMGTNKLKIGKTANSI</sequence>
<keyword evidence="3" id="KW-1185">Reference proteome</keyword>
<feature type="transmembrane region" description="Helical" evidence="1">
    <location>
        <begin position="12"/>
        <end position="31"/>
    </location>
</feature>
<feature type="transmembrane region" description="Helical" evidence="1">
    <location>
        <begin position="143"/>
        <end position="162"/>
    </location>
</feature>
<dbReference type="Pfam" id="PF14329">
    <property type="entry name" value="DUF4386"/>
    <property type="match status" value="1"/>
</dbReference>
<feature type="transmembrane region" description="Helical" evidence="1">
    <location>
        <begin position="199"/>
        <end position="221"/>
    </location>
</feature>
<evidence type="ECO:0000313" key="2">
    <source>
        <dbReference type="EMBL" id="MPR35490.1"/>
    </source>
</evidence>